<keyword evidence="2" id="KW-0812">Transmembrane</keyword>
<keyword evidence="2" id="KW-0472">Membrane</keyword>
<evidence type="ECO:0000256" key="1">
    <source>
        <dbReference type="SAM" id="MobiDB-lite"/>
    </source>
</evidence>
<accession>A0ABN2U7P8</accession>
<gene>
    <name evidence="4" type="ORF">GCM10009819_12410</name>
</gene>
<evidence type="ECO:0000259" key="3">
    <source>
        <dbReference type="Pfam" id="PF12770"/>
    </source>
</evidence>
<keyword evidence="2" id="KW-1133">Transmembrane helix</keyword>
<dbReference type="Gene3D" id="2.60.120.430">
    <property type="entry name" value="Galactose-binding lectin"/>
    <property type="match status" value="1"/>
</dbReference>
<feature type="domain" description="CHAT" evidence="3">
    <location>
        <begin position="73"/>
        <end position="342"/>
    </location>
</feature>
<organism evidence="4 5">
    <name type="scientific">Agromyces tropicus</name>
    <dbReference type="NCBI Taxonomy" id="555371"/>
    <lineage>
        <taxon>Bacteria</taxon>
        <taxon>Bacillati</taxon>
        <taxon>Actinomycetota</taxon>
        <taxon>Actinomycetes</taxon>
        <taxon>Micrococcales</taxon>
        <taxon>Microbacteriaceae</taxon>
        <taxon>Agromyces</taxon>
    </lineage>
</organism>
<protein>
    <recommendedName>
        <fullName evidence="3">CHAT domain-containing protein</fullName>
    </recommendedName>
</protein>
<feature type="region of interest" description="Disordered" evidence="1">
    <location>
        <begin position="368"/>
        <end position="397"/>
    </location>
</feature>
<evidence type="ECO:0000313" key="4">
    <source>
        <dbReference type="EMBL" id="GAA2030277.1"/>
    </source>
</evidence>
<name>A0ABN2U7P8_9MICO</name>
<feature type="compositionally biased region" description="Low complexity" evidence="1">
    <location>
        <begin position="382"/>
        <end position="394"/>
    </location>
</feature>
<sequence>MDAVLELEIGPTPEAGTYLVRVLRSEGGGEPSASVRLDVDALTARRPLLEASVLSSAVPSRRVLPATEAALRDVGRTLFEATFQGEVGAAYRASAAVAAEREGRLQLVLRLTSAELAALPWETLFDPTDGTYLCRREPLVRHVPSPHSTAPLAIERPLRILALVASPRGLPQLDVEAERERLEDALRPQVDAGLVELAWLEEASWANVHARLLEGGWHVLHFIGHGDYDEAADEGVLAFVDPDGRADLVPAHALADLLDEAEPTPPLVVLNSCDSGAASPSDLFSGTAAALAHSGIRSVVAMQYSISDGAALAFARGFYTALAQGRPVDDAVRSGRIGILGTGRGTLEWVTPILYVRGDETRLFASPAAGAAGGGAPPAAPPGSSVSGSPPASGRTRAVPRWLPWAGVAAAAVAIVVAVLVAVRPWETADGGSDGSGGSDAVEGIGGTSRMVVQVDADATSTWTEAWCEEGSRLDITATGEAQPGAGGAPFGPDGMAEGVQPEDRIIADVPTGALIGSLEDTDDPLFPIGSNAHYVCPVSGTLVLGLNDTTIADNTGAFEVTVTVVPAQ</sequence>
<proteinExistence type="predicted"/>
<dbReference type="Pfam" id="PF12770">
    <property type="entry name" value="CHAT"/>
    <property type="match status" value="1"/>
</dbReference>
<dbReference type="RefSeq" id="WP_344370481.1">
    <property type="nucleotide sequence ID" value="NZ_BAAAPW010000002.1"/>
</dbReference>
<evidence type="ECO:0000256" key="2">
    <source>
        <dbReference type="SAM" id="Phobius"/>
    </source>
</evidence>
<comment type="caution">
    <text evidence="4">The sequence shown here is derived from an EMBL/GenBank/DDBJ whole genome shotgun (WGS) entry which is preliminary data.</text>
</comment>
<evidence type="ECO:0000313" key="5">
    <source>
        <dbReference type="Proteomes" id="UP001501196"/>
    </source>
</evidence>
<dbReference type="EMBL" id="BAAAPW010000002">
    <property type="protein sequence ID" value="GAA2030277.1"/>
    <property type="molecule type" value="Genomic_DNA"/>
</dbReference>
<dbReference type="Proteomes" id="UP001501196">
    <property type="component" value="Unassembled WGS sequence"/>
</dbReference>
<keyword evidence="5" id="KW-1185">Reference proteome</keyword>
<feature type="transmembrane region" description="Helical" evidence="2">
    <location>
        <begin position="402"/>
        <end position="423"/>
    </location>
</feature>
<reference evidence="4 5" key="1">
    <citation type="journal article" date="2019" name="Int. J. Syst. Evol. Microbiol.">
        <title>The Global Catalogue of Microorganisms (GCM) 10K type strain sequencing project: providing services to taxonomists for standard genome sequencing and annotation.</title>
        <authorList>
            <consortium name="The Broad Institute Genomics Platform"/>
            <consortium name="The Broad Institute Genome Sequencing Center for Infectious Disease"/>
            <person name="Wu L."/>
            <person name="Ma J."/>
        </authorList>
    </citation>
    <scope>NUCLEOTIDE SEQUENCE [LARGE SCALE GENOMIC DNA]</scope>
    <source>
        <strain evidence="4 5">JCM 15672</strain>
    </source>
</reference>
<dbReference type="InterPro" id="IPR024983">
    <property type="entry name" value="CHAT_dom"/>
</dbReference>